<name>A0A5J9SP62_9POAL</name>
<reference evidence="2 3" key="1">
    <citation type="journal article" date="2019" name="Sci. Rep.">
        <title>A high-quality genome of Eragrostis curvula grass provides insights into Poaceae evolution and supports new strategies to enhance forage quality.</title>
        <authorList>
            <person name="Carballo J."/>
            <person name="Santos B.A.C.M."/>
            <person name="Zappacosta D."/>
            <person name="Garbus I."/>
            <person name="Selva J.P."/>
            <person name="Gallo C.A."/>
            <person name="Diaz A."/>
            <person name="Albertini E."/>
            <person name="Caccamo M."/>
            <person name="Echenique V."/>
        </authorList>
    </citation>
    <scope>NUCLEOTIDE SEQUENCE [LARGE SCALE GENOMIC DNA]</scope>
    <source>
        <strain evidence="3">cv. Victoria</strain>
        <tissue evidence="2">Leaf</tissue>
    </source>
</reference>
<dbReference type="Gramene" id="TVU00765">
    <property type="protein sequence ID" value="TVU00765"/>
    <property type="gene ID" value="EJB05_53804"/>
</dbReference>
<dbReference type="InterPro" id="IPR051850">
    <property type="entry name" value="Polysacch_Lyase_4"/>
</dbReference>
<organism evidence="2 3">
    <name type="scientific">Eragrostis curvula</name>
    <name type="common">weeping love grass</name>
    <dbReference type="NCBI Taxonomy" id="38414"/>
    <lineage>
        <taxon>Eukaryota</taxon>
        <taxon>Viridiplantae</taxon>
        <taxon>Streptophyta</taxon>
        <taxon>Embryophyta</taxon>
        <taxon>Tracheophyta</taxon>
        <taxon>Spermatophyta</taxon>
        <taxon>Magnoliopsida</taxon>
        <taxon>Liliopsida</taxon>
        <taxon>Poales</taxon>
        <taxon>Poaceae</taxon>
        <taxon>PACMAD clade</taxon>
        <taxon>Chloridoideae</taxon>
        <taxon>Eragrostideae</taxon>
        <taxon>Eragrostidinae</taxon>
        <taxon>Eragrostis</taxon>
    </lineage>
</organism>
<sequence>VDDKYEYTLDNKDNIVHGWISSNHPNRMGFWVITPMEVHWVFFGTHYIGWPLAMDMDNRKMDPRRTPFIDVTNLTNGKNHDGLRHEECTFQILDVSPRPSGTHKDLASSPSAMPAQKVILIDLTASPNASDLGNRHDVDESQYGSLPEGQMQSHCSGYQFWTRATSTGCFTIGNVPPGVYNLYFLGDYMHKSSVTRNARFVLVSSVKVNPQRNGSLRMS</sequence>
<dbReference type="InterPro" id="IPR029413">
    <property type="entry name" value="RG-lyase_II"/>
</dbReference>
<dbReference type="Gene3D" id="2.60.40.1120">
    <property type="entry name" value="Carboxypeptidase-like, regulatory domain"/>
    <property type="match status" value="1"/>
</dbReference>
<dbReference type="PANTHER" id="PTHR32018">
    <property type="entry name" value="RHAMNOGALACTURONATE LYASE FAMILY PROTEIN"/>
    <property type="match status" value="1"/>
</dbReference>
<protein>
    <recommendedName>
        <fullName evidence="1">Rhamnogalacturonan lyase domain-containing protein</fullName>
    </recommendedName>
</protein>
<gene>
    <name evidence="2" type="ORF">EJB05_53804</name>
</gene>
<proteinExistence type="predicted"/>
<dbReference type="OrthoDB" id="2130367at2759"/>
<evidence type="ECO:0000313" key="2">
    <source>
        <dbReference type="EMBL" id="TVU00765.1"/>
    </source>
</evidence>
<dbReference type="InterPro" id="IPR013784">
    <property type="entry name" value="Carb-bd-like_fold"/>
</dbReference>
<dbReference type="PANTHER" id="PTHR32018:SF2">
    <property type="entry name" value="OS11G0134100 PROTEIN"/>
    <property type="match status" value="1"/>
</dbReference>
<feature type="domain" description="Rhamnogalacturonan lyase" evidence="1">
    <location>
        <begin position="145"/>
        <end position="184"/>
    </location>
</feature>
<feature type="non-terminal residue" evidence="2">
    <location>
        <position position="1"/>
    </location>
</feature>
<comment type="caution">
    <text evidence="2">The sequence shown here is derived from an EMBL/GenBank/DDBJ whole genome shotgun (WGS) entry which is preliminary data.</text>
</comment>
<accession>A0A5J9SP62</accession>
<dbReference type="Pfam" id="PF14686">
    <property type="entry name" value="fn3_3"/>
    <property type="match status" value="1"/>
</dbReference>
<evidence type="ECO:0000259" key="1">
    <source>
        <dbReference type="Pfam" id="PF14686"/>
    </source>
</evidence>
<dbReference type="GO" id="GO:0030246">
    <property type="term" value="F:carbohydrate binding"/>
    <property type="evidence" value="ECO:0007669"/>
    <property type="project" value="InterPro"/>
</dbReference>
<dbReference type="AlphaFoldDB" id="A0A5J9SP62"/>
<dbReference type="SUPFAM" id="SSF49452">
    <property type="entry name" value="Starch-binding domain-like"/>
    <property type="match status" value="1"/>
</dbReference>
<dbReference type="EMBL" id="RWGY01000546">
    <property type="protein sequence ID" value="TVU00765.1"/>
    <property type="molecule type" value="Genomic_DNA"/>
</dbReference>
<dbReference type="Proteomes" id="UP000324897">
    <property type="component" value="Unassembled WGS sequence"/>
</dbReference>
<keyword evidence="3" id="KW-1185">Reference proteome</keyword>
<evidence type="ECO:0000313" key="3">
    <source>
        <dbReference type="Proteomes" id="UP000324897"/>
    </source>
</evidence>